<organism evidence="3 4">
    <name type="scientific">Sphaerisporangium rufum</name>
    <dbReference type="NCBI Taxonomy" id="1381558"/>
    <lineage>
        <taxon>Bacteria</taxon>
        <taxon>Bacillati</taxon>
        <taxon>Actinomycetota</taxon>
        <taxon>Actinomycetes</taxon>
        <taxon>Streptosporangiales</taxon>
        <taxon>Streptosporangiaceae</taxon>
        <taxon>Sphaerisporangium</taxon>
    </lineage>
</organism>
<dbReference type="Pfam" id="PF01042">
    <property type="entry name" value="Ribonuc_L-PSP"/>
    <property type="match status" value="1"/>
</dbReference>
<sequence>MTADGDSCPAWIRAMHPLDPCGPAADPVTARPARTTPATSSEADRMQLVPHNPSDGVYPATGYVHAMEVRGAQRLLFMSGTMGLDPGGTPGATLDEQLDLVWSNIRTILAAAGMTVDHIVRLTSYLRDASYAEANAAARVAALGGRAVPTTVIVAETLVGEWLVEIEVIAAG</sequence>
<dbReference type="InterPro" id="IPR035959">
    <property type="entry name" value="RutC-like_sf"/>
</dbReference>
<dbReference type="EMBL" id="BOOU01000044">
    <property type="protein sequence ID" value="GII78114.1"/>
    <property type="molecule type" value="Genomic_DNA"/>
</dbReference>
<feature type="compositionally biased region" description="Low complexity" evidence="2">
    <location>
        <begin position="23"/>
        <end position="39"/>
    </location>
</feature>
<dbReference type="PANTHER" id="PTHR11803:SF58">
    <property type="entry name" value="PROTEIN HMF1-RELATED"/>
    <property type="match status" value="1"/>
</dbReference>
<keyword evidence="4" id="KW-1185">Reference proteome</keyword>
<accession>A0A919R1P4</accession>
<comment type="similarity">
    <text evidence="1">Belongs to the RutC family.</text>
</comment>
<dbReference type="GO" id="GO:0005829">
    <property type="term" value="C:cytosol"/>
    <property type="evidence" value="ECO:0007669"/>
    <property type="project" value="TreeGrafter"/>
</dbReference>
<feature type="region of interest" description="Disordered" evidence="2">
    <location>
        <begin position="22"/>
        <end position="51"/>
    </location>
</feature>
<evidence type="ECO:0000313" key="4">
    <source>
        <dbReference type="Proteomes" id="UP000655287"/>
    </source>
</evidence>
<evidence type="ECO:0000256" key="1">
    <source>
        <dbReference type="ARBA" id="ARBA00010552"/>
    </source>
</evidence>
<protein>
    <recommendedName>
        <fullName evidence="5">Enamine deaminase RidA, house cleaning of reactive enamine intermediates, YjgF/YER057c/UK114 family</fullName>
    </recommendedName>
</protein>
<dbReference type="SUPFAM" id="SSF55298">
    <property type="entry name" value="YjgF-like"/>
    <property type="match status" value="1"/>
</dbReference>
<dbReference type="PANTHER" id="PTHR11803">
    <property type="entry name" value="2-IMINOBUTANOATE/2-IMINOPROPANOATE DEAMINASE RIDA"/>
    <property type="match status" value="1"/>
</dbReference>
<dbReference type="Gene3D" id="3.30.1330.40">
    <property type="entry name" value="RutC-like"/>
    <property type="match status" value="1"/>
</dbReference>
<evidence type="ECO:0008006" key="5">
    <source>
        <dbReference type="Google" id="ProtNLM"/>
    </source>
</evidence>
<proteinExistence type="inferred from homology"/>
<gene>
    <name evidence="3" type="ORF">Sru01_30960</name>
</gene>
<dbReference type="InterPro" id="IPR006175">
    <property type="entry name" value="YjgF/YER057c/UK114"/>
</dbReference>
<dbReference type="AlphaFoldDB" id="A0A919R1P4"/>
<name>A0A919R1P4_9ACTN</name>
<dbReference type="Proteomes" id="UP000655287">
    <property type="component" value="Unassembled WGS sequence"/>
</dbReference>
<evidence type="ECO:0000313" key="3">
    <source>
        <dbReference type="EMBL" id="GII78114.1"/>
    </source>
</evidence>
<dbReference type="CDD" id="cd00448">
    <property type="entry name" value="YjgF_YER057c_UK114_family"/>
    <property type="match status" value="1"/>
</dbReference>
<comment type="caution">
    <text evidence="3">The sequence shown here is derived from an EMBL/GenBank/DDBJ whole genome shotgun (WGS) entry which is preliminary data.</text>
</comment>
<evidence type="ECO:0000256" key="2">
    <source>
        <dbReference type="SAM" id="MobiDB-lite"/>
    </source>
</evidence>
<reference evidence="3" key="1">
    <citation type="submission" date="2021-01" db="EMBL/GenBank/DDBJ databases">
        <title>Whole genome shotgun sequence of Sphaerisporangium rufum NBRC 109079.</title>
        <authorList>
            <person name="Komaki H."/>
            <person name="Tamura T."/>
        </authorList>
    </citation>
    <scope>NUCLEOTIDE SEQUENCE</scope>
    <source>
        <strain evidence="3">NBRC 109079</strain>
    </source>
</reference>
<dbReference type="GO" id="GO:0019239">
    <property type="term" value="F:deaminase activity"/>
    <property type="evidence" value="ECO:0007669"/>
    <property type="project" value="TreeGrafter"/>
</dbReference>